<accession>A0A4C1YYU7</accession>
<dbReference type="Proteomes" id="UP000299102">
    <property type="component" value="Unassembled WGS sequence"/>
</dbReference>
<name>A0A4C1YYU7_EUMVA</name>
<evidence type="ECO:0000313" key="1">
    <source>
        <dbReference type="EMBL" id="GBP79577.1"/>
    </source>
</evidence>
<sequence length="132" mass="14760">MNDRRVVENVRSDRAQPDFVGDLLKPLGLLAGQFKQDFERTSFTDIVVAISDRDRQYLSRTELAGTAEVPKRPTENRNIMEGLRLGVTYEKGVTLGNVTMSHRTRERPAECLASLSHSTMIGLPARSTRISA</sequence>
<protein>
    <submittedName>
        <fullName evidence="1">Uncharacterized protein</fullName>
    </submittedName>
</protein>
<organism evidence="1 2">
    <name type="scientific">Eumeta variegata</name>
    <name type="common">Bagworm moth</name>
    <name type="synonym">Eumeta japonica</name>
    <dbReference type="NCBI Taxonomy" id="151549"/>
    <lineage>
        <taxon>Eukaryota</taxon>
        <taxon>Metazoa</taxon>
        <taxon>Ecdysozoa</taxon>
        <taxon>Arthropoda</taxon>
        <taxon>Hexapoda</taxon>
        <taxon>Insecta</taxon>
        <taxon>Pterygota</taxon>
        <taxon>Neoptera</taxon>
        <taxon>Endopterygota</taxon>
        <taxon>Lepidoptera</taxon>
        <taxon>Glossata</taxon>
        <taxon>Ditrysia</taxon>
        <taxon>Tineoidea</taxon>
        <taxon>Psychidae</taxon>
        <taxon>Oiketicinae</taxon>
        <taxon>Eumeta</taxon>
    </lineage>
</organism>
<evidence type="ECO:0000313" key="2">
    <source>
        <dbReference type="Proteomes" id="UP000299102"/>
    </source>
</evidence>
<reference evidence="1 2" key="1">
    <citation type="journal article" date="2019" name="Commun. Biol.">
        <title>The bagworm genome reveals a unique fibroin gene that provides high tensile strength.</title>
        <authorList>
            <person name="Kono N."/>
            <person name="Nakamura H."/>
            <person name="Ohtoshi R."/>
            <person name="Tomita M."/>
            <person name="Numata K."/>
            <person name="Arakawa K."/>
        </authorList>
    </citation>
    <scope>NUCLEOTIDE SEQUENCE [LARGE SCALE GENOMIC DNA]</scope>
</reference>
<keyword evidence="2" id="KW-1185">Reference proteome</keyword>
<comment type="caution">
    <text evidence="1">The sequence shown here is derived from an EMBL/GenBank/DDBJ whole genome shotgun (WGS) entry which is preliminary data.</text>
</comment>
<dbReference type="AlphaFoldDB" id="A0A4C1YYU7"/>
<dbReference type="EMBL" id="BGZK01001420">
    <property type="protein sequence ID" value="GBP79577.1"/>
    <property type="molecule type" value="Genomic_DNA"/>
</dbReference>
<gene>
    <name evidence="1" type="ORF">EVAR_64248_1</name>
</gene>
<proteinExistence type="predicted"/>